<dbReference type="Pfam" id="PF04932">
    <property type="entry name" value="Wzy_C"/>
    <property type="match status" value="1"/>
</dbReference>
<dbReference type="InterPro" id="IPR007016">
    <property type="entry name" value="O-antigen_ligase-rel_domated"/>
</dbReference>
<evidence type="ECO:0000259" key="6">
    <source>
        <dbReference type="Pfam" id="PF04932"/>
    </source>
</evidence>
<feature type="transmembrane region" description="Helical" evidence="5">
    <location>
        <begin position="65"/>
        <end position="84"/>
    </location>
</feature>
<feature type="domain" description="O-antigen ligase-related" evidence="6">
    <location>
        <begin position="227"/>
        <end position="378"/>
    </location>
</feature>
<feature type="transmembrane region" description="Helical" evidence="5">
    <location>
        <begin position="218"/>
        <end position="235"/>
    </location>
</feature>
<evidence type="ECO:0000256" key="5">
    <source>
        <dbReference type="SAM" id="Phobius"/>
    </source>
</evidence>
<keyword evidence="3 5" id="KW-1133">Transmembrane helix</keyword>
<dbReference type="InterPro" id="IPR051533">
    <property type="entry name" value="WaaL-like"/>
</dbReference>
<dbReference type="Proteomes" id="UP001157910">
    <property type="component" value="Unassembled WGS sequence"/>
</dbReference>
<dbReference type="EMBL" id="FXUI01000029">
    <property type="protein sequence ID" value="SMP82794.1"/>
    <property type="molecule type" value="Genomic_DNA"/>
</dbReference>
<accession>A0ABY1QX37</accession>
<feature type="transmembrane region" description="Helical" evidence="5">
    <location>
        <begin position="40"/>
        <end position="58"/>
    </location>
</feature>
<name>A0ABY1QX37_9SPHN</name>
<evidence type="ECO:0000256" key="4">
    <source>
        <dbReference type="ARBA" id="ARBA00023136"/>
    </source>
</evidence>
<comment type="caution">
    <text evidence="7">The sequence shown here is derived from an EMBL/GenBank/DDBJ whole genome shotgun (WGS) entry which is preliminary data.</text>
</comment>
<evidence type="ECO:0000256" key="3">
    <source>
        <dbReference type="ARBA" id="ARBA00022989"/>
    </source>
</evidence>
<keyword evidence="7" id="KW-0436">Ligase</keyword>
<evidence type="ECO:0000256" key="1">
    <source>
        <dbReference type="ARBA" id="ARBA00004141"/>
    </source>
</evidence>
<feature type="transmembrane region" description="Helical" evidence="5">
    <location>
        <begin position="271"/>
        <end position="294"/>
    </location>
</feature>
<keyword evidence="8" id="KW-1185">Reference proteome</keyword>
<keyword evidence="4 5" id="KW-0472">Membrane</keyword>
<evidence type="ECO:0000313" key="8">
    <source>
        <dbReference type="Proteomes" id="UP001157910"/>
    </source>
</evidence>
<reference evidence="7 8" key="1">
    <citation type="submission" date="2017-05" db="EMBL/GenBank/DDBJ databases">
        <authorList>
            <person name="Varghese N."/>
            <person name="Submissions S."/>
        </authorList>
    </citation>
    <scope>NUCLEOTIDE SEQUENCE [LARGE SCALE GENOMIC DNA]</scope>
    <source>
        <strain evidence="7 8">SM16</strain>
    </source>
</reference>
<sequence length="451" mass="48571">MPSRPVLAYRWSPALALFLLLVGTLWVAGGASHADVSGQVVTRGTAWFLLMLAILFGARPVTAGIGTAFWLLLATVLLVLLQLVPLPPDIWTALPGREALLGARPDEATWRPWSIVPWATINAASSLIVPVVAFYLVSALRDEEKAWLPTILLGVIFLSMLVGLLQFSGFAINNPFLNDSVGGVSGTFANRNHFALFLAMGCLITPVWALAGKQGAGWRAPVALVLMTLFALTILATGSRAGILTGLLALALGLAVCWHDVRRALRGAPRWVFPALIAAIIGFIALFVLVSMAADRAESVRRAFEIDPGQDMRTRGLPTVLSMIAAYFPAGAGFGGFDTVFRLHEPFQLLKPTYFNHVHNDLMEVVLDGGLPALLLLLIAIGWYGIASIRAWRGNGRHSVLPKLGSAILLLVFVASAFDYPARTPMMMAMIVIAASWLCQNRTASVRADFT</sequence>
<evidence type="ECO:0000313" key="7">
    <source>
        <dbReference type="EMBL" id="SMP82794.1"/>
    </source>
</evidence>
<dbReference type="PANTHER" id="PTHR37422:SF23">
    <property type="entry name" value="TEICHURONIC ACID BIOSYNTHESIS PROTEIN TUAE"/>
    <property type="match status" value="1"/>
</dbReference>
<comment type="subcellular location">
    <subcellularLocation>
        <location evidence="1">Membrane</location>
        <topology evidence="1">Multi-pass membrane protein</topology>
    </subcellularLocation>
</comment>
<proteinExistence type="predicted"/>
<feature type="transmembrane region" description="Helical" evidence="5">
    <location>
        <begin position="150"/>
        <end position="172"/>
    </location>
</feature>
<feature type="transmembrane region" description="Helical" evidence="5">
    <location>
        <begin position="115"/>
        <end position="138"/>
    </location>
</feature>
<organism evidence="7 8">
    <name type="scientific">Novosphingobium panipatense</name>
    <dbReference type="NCBI Taxonomy" id="428991"/>
    <lineage>
        <taxon>Bacteria</taxon>
        <taxon>Pseudomonadati</taxon>
        <taxon>Pseudomonadota</taxon>
        <taxon>Alphaproteobacteria</taxon>
        <taxon>Sphingomonadales</taxon>
        <taxon>Sphingomonadaceae</taxon>
        <taxon>Novosphingobium</taxon>
    </lineage>
</organism>
<feature type="transmembrane region" description="Helical" evidence="5">
    <location>
        <begin position="404"/>
        <end position="422"/>
    </location>
</feature>
<feature type="transmembrane region" description="Helical" evidence="5">
    <location>
        <begin position="320"/>
        <end position="341"/>
    </location>
</feature>
<dbReference type="PANTHER" id="PTHR37422">
    <property type="entry name" value="TEICHURONIC ACID BIOSYNTHESIS PROTEIN TUAE"/>
    <property type="match status" value="1"/>
</dbReference>
<keyword evidence="2 5" id="KW-0812">Transmembrane</keyword>
<gene>
    <name evidence="7" type="ORF">SAMN06296065_1296</name>
</gene>
<feature type="transmembrane region" description="Helical" evidence="5">
    <location>
        <begin position="192"/>
        <end position="211"/>
    </location>
</feature>
<protein>
    <submittedName>
        <fullName evidence="7">O-antigen ligase</fullName>
    </submittedName>
</protein>
<dbReference type="GO" id="GO:0016874">
    <property type="term" value="F:ligase activity"/>
    <property type="evidence" value="ECO:0007669"/>
    <property type="project" value="UniProtKB-KW"/>
</dbReference>
<evidence type="ECO:0000256" key="2">
    <source>
        <dbReference type="ARBA" id="ARBA00022692"/>
    </source>
</evidence>
<feature type="transmembrane region" description="Helical" evidence="5">
    <location>
        <begin position="362"/>
        <end position="384"/>
    </location>
</feature>